<proteinExistence type="predicted"/>
<evidence type="ECO:0000259" key="1">
    <source>
        <dbReference type="Pfam" id="PF18962"/>
    </source>
</evidence>
<dbReference type="PANTHER" id="PTHR42754">
    <property type="entry name" value="ENDOGLUCANASE"/>
    <property type="match status" value="1"/>
</dbReference>
<dbReference type="AlphaFoldDB" id="A0A5B8V7B4"/>
<evidence type="ECO:0000313" key="3">
    <source>
        <dbReference type="Proteomes" id="UP000321533"/>
    </source>
</evidence>
<dbReference type="KEGG" id="pgin:FRZ67_06900"/>
<feature type="domain" description="Secretion system C-terminal sorting" evidence="1">
    <location>
        <begin position="530"/>
        <end position="605"/>
    </location>
</feature>
<organism evidence="2 3">
    <name type="scientific">Panacibacter ginsenosidivorans</name>
    <dbReference type="NCBI Taxonomy" id="1813871"/>
    <lineage>
        <taxon>Bacteria</taxon>
        <taxon>Pseudomonadati</taxon>
        <taxon>Bacteroidota</taxon>
        <taxon>Chitinophagia</taxon>
        <taxon>Chitinophagales</taxon>
        <taxon>Chitinophagaceae</taxon>
        <taxon>Panacibacter</taxon>
    </lineage>
</organism>
<gene>
    <name evidence="2" type="ORF">FRZ67_06900</name>
</gene>
<dbReference type="PANTHER" id="PTHR42754:SF1">
    <property type="entry name" value="LIPOPROTEIN"/>
    <property type="match status" value="1"/>
</dbReference>
<protein>
    <submittedName>
        <fullName evidence="2">T9SS type A sorting domain-containing protein</fullName>
    </submittedName>
</protein>
<dbReference type="Proteomes" id="UP000321533">
    <property type="component" value="Chromosome"/>
</dbReference>
<dbReference type="InterPro" id="IPR026444">
    <property type="entry name" value="Secre_tail"/>
</dbReference>
<name>A0A5B8V7B4_9BACT</name>
<keyword evidence="3" id="KW-1185">Reference proteome</keyword>
<sequence>MKKIYVLLLLIFAVTVINAQTFYQNNISLKKLPLAWSGGAPYIVKQTADSGFIFCGLYNAGSTNNIFFIKMDKTSTTQWSFGLTIANTPIPYALIQSKDGGFVLVGSYADGASSTAAFVLKLNSSGTLLWQKFLKGQALTSAYSVSEDNMGNVFVAGKSDAGSGGASYCWTTQIAKNGTILLNKVYQLTGYDTYETQVLSTTAKGFAIIGTAGTNSFVMKVDSLGVPTWTKLINEDLTAFRMDISESKNKELTIAASRSTDALAFKLDKKGNIKWSKSIAGSGGVDVNDLVQLSSGNFILATVVSGSPNEINVLRLDNTTGGLLAAKNLKTTTGSTFNFLSKPMGTEYTLSGWDASAGTNYISVSNLDTSLQNCTDNAASFTVADYTFTSSTITSTTLSPLTEPVATFSRVSWVNPATVDTACSEIILPLNLIRFTLAKNGNSNLLSWSTAQEINTSYFEVQRGINNTSFAAIGKVLAANKQTQNNYQFADIKPLNGTNYYRLKIVDADGKFTYSPILISSNNKLTDIAVYPNPVKDRIVLNINSKVKTTFNVTVTDMQGRTILRNVISVDEGISQRELNATALKQGTYFVRLENTDGSQIIKIIK</sequence>
<reference evidence="2 3" key="1">
    <citation type="journal article" date="2016" name="Int. J. Syst. Evol. Microbiol.">
        <title>Panacibacter ginsenosidivorans gen. nov., sp. nov., with ginsenoside converting activity isolated from soil of a ginseng field.</title>
        <authorList>
            <person name="Siddiqi M.Z."/>
            <person name="Muhammad Shafi S."/>
            <person name="Choi K.D."/>
            <person name="Im W.T."/>
        </authorList>
    </citation>
    <scope>NUCLEOTIDE SEQUENCE [LARGE SCALE GENOMIC DNA]</scope>
    <source>
        <strain evidence="2 3">Gsoil1550</strain>
    </source>
</reference>
<dbReference type="Gene3D" id="2.60.40.10">
    <property type="entry name" value="Immunoglobulins"/>
    <property type="match status" value="1"/>
</dbReference>
<accession>A0A5B8V7B4</accession>
<evidence type="ECO:0000313" key="2">
    <source>
        <dbReference type="EMBL" id="QEC67035.1"/>
    </source>
</evidence>
<dbReference type="NCBIfam" id="TIGR04183">
    <property type="entry name" value="Por_Secre_tail"/>
    <property type="match status" value="1"/>
</dbReference>
<dbReference type="Pfam" id="PF18962">
    <property type="entry name" value="Por_Secre_tail"/>
    <property type="match status" value="1"/>
</dbReference>
<dbReference type="RefSeq" id="WP_147188835.1">
    <property type="nucleotide sequence ID" value="NZ_CP042435.1"/>
</dbReference>
<dbReference type="InterPro" id="IPR013783">
    <property type="entry name" value="Ig-like_fold"/>
</dbReference>
<dbReference type="OrthoDB" id="9811934at2"/>
<dbReference type="EMBL" id="CP042435">
    <property type="protein sequence ID" value="QEC67035.1"/>
    <property type="molecule type" value="Genomic_DNA"/>
</dbReference>